<evidence type="ECO:0000256" key="4">
    <source>
        <dbReference type="ARBA" id="ARBA00022777"/>
    </source>
</evidence>
<dbReference type="Gene3D" id="3.40.50.300">
    <property type="entry name" value="P-loop containing nucleotide triphosphate hydrolases"/>
    <property type="match status" value="1"/>
</dbReference>
<accession>A0ABV5LQC3</accession>
<dbReference type="InterPro" id="IPR027417">
    <property type="entry name" value="P-loop_NTPase"/>
</dbReference>
<keyword evidence="7" id="KW-0460">Magnesium</keyword>
<keyword evidence="7" id="KW-0963">Cytoplasm</keyword>
<keyword evidence="4 7" id="KW-0418">Kinase</keyword>
<comment type="subunit">
    <text evidence="7">Monomer.</text>
</comment>
<dbReference type="PRINTS" id="PR01100">
    <property type="entry name" value="SHIKIMTKNASE"/>
</dbReference>
<comment type="similarity">
    <text evidence="7">Belongs to the shikimate kinase family.</text>
</comment>
<evidence type="ECO:0000256" key="5">
    <source>
        <dbReference type="ARBA" id="ARBA00022840"/>
    </source>
</evidence>
<protein>
    <recommendedName>
        <fullName evidence="7">Shikimate kinase</fullName>
        <shortName evidence="7">SK</shortName>
        <ecNumber evidence="7">2.7.1.71</ecNumber>
    </recommendedName>
</protein>
<evidence type="ECO:0000256" key="6">
    <source>
        <dbReference type="ARBA" id="ARBA00023141"/>
    </source>
</evidence>
<dbReference type="Pfam" id="PF01202">
    <property type="entry name" value="SKI"/>
    <property type="match status" value="1"/>
</dbReference>
<comment type="catalytic activity">
    <reaction evidence="7">
        <text>shikimate + ATP = 3-phosphoshikimate + ADP + H(+)</text>
        <dbReference type="Rhea" id="RHEA:13121"/>
        <dbReference type="ChEBI" id="CHEBI:15378"/>
        <dbReference type="ChEBI" id="CHEBI:30616"/>
        <dbReference type="ChEBI" id="CHEBI:36208"/>
        <dbReference type="ChEBI" id="CHEBI:145989"/>
        <dbReference type="ChEBI" id="CHEBI:456216"/>
        <dbReference type="EC" id="2.7.1.71"/>
    </reaction>
</comment>
<name>A0ABV5LQC3_9ACTN</name>
<evidence type="ECO:0000256" key="2">
    <source>
        <dbReference type="ARBA" id="ARBA00022679"/>
    </source>
</evidence>
<comment type="subcellular location">
    <subcellularLocation>
        <location evidence="7">Cytoplasm</location>
    </subcellularLocation>
</comment>
<keyword evidence="5 7" id="KW-0067">ATP-binding</keyword>
<keyword evidence="9" id="KW-1185">Reference proteome</keyword>
<dbReference type="PANTHER" id="PTHR21087:SF16">
    <property type="entry name" value="SHIKIMATE KINASE 1, CHLOROPLASTIC"/>
    <property type="match status" value="1"/>
</dbReference>
<comment type="pathway">
    <text evidence="7">Metabolic intermediate biosynthesis; chorismate biosynthesis; chorismate from D-erythrose 4-phosphate and phosphoenolpyruvate: step 5/7.</text>
</comment>
<reference evidence="8 9" key="1">
    <citation type="submission" date="2024-09" db="EMBL/GenBank/DDBJ databases">
        <authorList>
            <person name="Sun Q."/>
            <person name="Mori K."/>
        </authorList>
    </citation>
    <scope>NUCLEOTIDE SEQUENCE [LARGE SCALE GENOMIC DNA]</scope>
    <source>
        <strain evidence="8 9">TISTR 1856</strain>
    </source>
</reference>
<evidence type="ECO:0000313" key="9">
    <source>
        <dbReference type="Proteomes" id="UP001589748"/>
    </source>
</evidence>
<dbReference type="Proteomes" id="UP001589748">
    <property type="component" value="Unassembled WGS sequence"/>
</dbReference>
<sequence length="169" mass="17907">MIVLVGFMGGGKTTVGRLLATRLGLPFVDTDDVITTRDGRTVPEIFAADGETAFRDHEEAVIAEVLAGPESVVSLGGGACGRVGTRERLAGHDVVHLRASFAETQRRIGGDPGRPMLARPDLAEIYTARQEVYASVAGRVLDTDGRSAAEIAEFLLAAPVPTHPTEETR</sequence>
<feature type="binding site" evidence="7">
    <location>
        <position position="129"/>
    </location>
    <ligand>
        <name>substrate</name>
    </ligand>
</feature>
<evidence type="ECO:0000256" key="1">
    <source>
        <dbReference type="ARBA" id="ARBA00022605"/>
    </source>
</evidence>
<feature type="binding site" evidence="7">
    <location>
        <position position="114"/>
    </location>
    <ligand>
        <name>ATP</name>
        <dbReference type="ChEBI" id="CHEBI:30616"/>
    </ligand>
</feature>
<feature type="binding site" evidence="7">
    <location>
        <position position="31"/>
    </location>
    <ligand>
        <name>substrate</name>
    </ligand>
</feature>
<proteinExistence type="inferred from homology"/>
<dbReference type="RefSeq" id="WP_380138588.1">
    <property type="nucleotide sequence ID" value="NZ_JBHLUI010000009.1"/>
</dbReference>
<dbReference type="HAMAP" id="MF_00109">
    <property type="entry name" value="Shikimate_kinase"/>
    <property type="match status" value="1"/>
</dbReference>
<organism evidence="8 9">
    <name type="scientific">Kineococcus gynurae</name>
    <dbReference type="NCBI Taxonomy" id="452979"/>
    <lineage>
        <taxon>Bacteria</taxon>
        <taxon>Bacillati</taxon>
        <taxon>Actinomycetota</taxon>
        <taxon>Actinomycetes</taxon>
        <taxon>Kineosporiales</taxon>
        <taxon>Kineosporiaceae</taxon>
        <taxon>Kineococcus</taxon>
    </lineage>
</organism>
<dbReference type="PANTHER" id="PTHR21087">
    <property type="entry name" value="SHIKIMATE KINASE"/>
    <property type="match status" value="1"/>
</dbReference>
<comment type="cofactor">
    <cofactor evidence="7">
        <name>Mg(2+)</name>
        <dbReference type="ChEBI" id="CHEBI:18420"/>
    </cofactor>
    <text evidence="7">Binds 1 Mg(2+) ion per subunit.</text>
</comment>
<keyword evidence="1 7" id="KW-0028">Amino-acid biosynthesis</keyword>
<keyword evidence="7" id="KW-0479">Metal-binding</keyword>
<gene>
    <name evidence="7" type="primary">aroK</name>
    <name evidence="8" type="ORF">ACFFVI_04800</name>
</gene>
<feature type="binding site" evidence="7">
    <location>
        <position position="55"/>
    </location>
    <ligand>
        <name>substrate</name>
    </ligand>
</feature>
<dbReference type="CDD" id="cd00464">
    <property type="entry name" value="SK"/>
    <property type="match status" value="1"/>
</dbReference>
<dbReference type="EMBL" id="JBHMDM010000003">
    <property type="protein sequence ID" value="MFB9376279.1"/>
    <property type="molecule type" value="Genomic_DNA"/>
</dbReference>
<evidence type="ECO:0000313" key="8">
    <source>
        <dbReference type="EMBL" id="MFB9376279.1"/>
    </source>
</evidence>
<evidence type="ECO:0000256" key="7">
    <source>
        <dbReference type="HAMAP-Rule" id="MF_00109"/>
    </source>
</evidence>
<dbReference type="GO" id="GO:0016301">
    <property type="term" value="F:kinase activity"/>
    <property type="evidence" value="ECO:0007669"/>
    <property type="project" value="UniProtKB-KW"/>
</dbReference>
<keyword evidence="6 7" id="KW-0057">Aromatic amino acid biosynthesis</keyword>
<evidence type="ECO:0000256" key="3">
    <source>
        <dbReference type="ARBA" id="ARBA00022741"/>
    </source>
</evidence>
<feature type="binding site" evidence="7">
    <location>
        <position position="146"/>
    </location>
    <ligand>
        <name>ATP</name>
        <dbReference type="ChEBI" id="CHEBI:30616"/>
    </ligand>
</feature>
<feature type="binding site" evidence="7">
    <location>
        <begin position="9"/>
        <end position="14"/>
    </location>
    <ligand>
        <name>ATP</name>
        <dbReference type="ChEBI" id="CHEBI:30616"/>
    </ligand>
</feature>
<comment type="caution">
    <text evidence="8">The sequence shown here is derived from an EMBL/GenBank/DDBJ whole genome shotgun (WGS) entry which is preliminary data.</text>
</comment>
<keyword evidence="2 7" id="KW-0808">Transferase</keyword>
<feature type="binding site" evidence="7">
    <location>
        <position position="77"/>
    </location>
    <ligand>
        <name>substrate</name>
    </ligand>
</feature>
<feature type="binding site" evidence="7">
    <location>
        <position position="13"/>
    </location>
    <ligand>
        <name>Mg(2+)</name>
        <dbReference type="ChEBI" id="CHEBI:18420"/>
    </ligand>
</feature>
<dbReference type="InterPro" id="IPR031322">
    <property type="entry name" value="Shikimate/glucono_kinase"/>
</dbReference>
<dbReference type="InterPro" id="IPR000623">
    <property type="entry name" value="Shikimate_kinase/TSH1"/>
</dbReference>
<comment type="function">
    <text evidence="7">Catalyzes the specific phosphorylation of the 3-hydroxyl group of shikimic acid using ATP as a cosubstrate.</text>
</comment>
<dbReference type="SUPFAM" id="SSF52540">
    <property type="entry name" value="P-loop containing nucleoside triphosphate hydrolases"/>
    <property type="match status" value="1"/>
</dbReference>
<keyword evidence="3 7" id="KW-0547">Nucleotide-binding</keyword>
<dbReference type="EC" id="2.7.1.71" evidence="7"/>